<evidence type="ECO:0000256" key="5">
    <source>
        <dbReference type="ARBA" id="ARBA00004295"/>
    </source>
</evidence>
<dbReference type="InterPro" id="IPR043128">
    <property type="entry name" value="Rev_trsase/Diguanyl_cyclase"/>
</dbReference>
<keyword evidence="35" id="KW-0347">Helicase</keyword>
<keyword evidence="44" id="KW-1164">Virus endocytosis by host</keyword>
<evidence type="ECO:0000256" key="16">
    <source>
        <dbReference type="ARBA" id="ARBA00022520"/>
    </source>
</evidence>
<evidence type="ECO:0000256" key="6">
    <source>
        <dbReference type="ARBA" id="ARBA00004328"/>
    </source>
</evidence>
<evidence type="ECO:0000256" key="9">
    <source>
        <dbReference type="ARBA" id="ARBA00011474"/>
    </source>
</evidence>
<evidence type="ECO:0000256" key="28">
    <source>
        <dbReference type="ARBA" id="ARBA00022707"/>
    </source>
</evidence>
<keyword evidence="57" id="KW-1160">Virus entry into host cell</keyword>
<dbReference type="FunFam" id="1.20.960.20:FF:000001">
    <property type="entry name" value="Genome polyprotein"/>
    <property type="match status" value="1"/>
</dbReference>
<dbReference type="GO" id="GO:0039618">
    <property type="term" value="C:T=pseudo3 icosahedral viral capsid"/>
    <property type="evidence" value="ECO:0007669"/>
    <property type="project" value="UniProtKB-KW"/>
</dbReference>
<evidence type="ECO:0000256" key="3">
    <source>
        <dbReference type="ARBA" id="ARBA00002750"/>
    </source>
</evidence>
<evidence type="ECO:0000256" key="1">
    <source>
        <dbReference type="ARBA" id="ARBA00001946"/>
    </source>
</evidence>
<evidence type="ECO:0000256" key="15">
    <source>
        <dbReference type="ARBA" id="ARBA00022488"/>
    </source>
</evidence>
<evidence type="ECO:0000256" key="12">
    <source>
        <dbReference type="ARBA" id="ARBA00022448"/>
    </source>
</evidence>
<evidence type="ECO:0000259" key="71">
    <source>
        <dbReference type="PROSITE" id="PS51874"/>
    </source>
</evidence>
<evidence type="ECO:0000256" key="46">
    <source>
        <dbReference type="ARBA" id="ARBA00022995"/>
    </source>
</evidence>
<evidence type="ECO:0000256" key="63">
    <source>
        <dbReference type="ARBA" id="ARBA00045749"/>
    </source>
</evidence>
<keyword evidence="50" id="KW-0472">Membrane</keyword>
<comment type="function">
    <text evidence="62">Localizes the viral replication complex to the surface of membranous vesicles. It inhibits host cell endoplasmic reticulum-to-Golgi apparatus transport and causes the disassembly of the Golgi complex, possibly through GBF1 interaction. This would result in depletion of MHC, trail receptors and IFN receptors at the host cell surface. Plays an essential role in viral RNA replication by recruiting ACBD3 and PI4KB at the viral replication sites, thereby allowing the formation of the rearranged membranous structures where viral replication takes place.</text>
</comment>
<evidence type="ECO:0000256" key="32">
    <source>
        <dbReference type="ARBA" id="ARBA00022771"/>
    </source>
</evidence>
<dbReference type="Proteomes" id="UP000325497">
    <property type="component" value="Segment"/>
</dbReference>
<evidence type="ECO:0000256" key="53">
    <source>
        <dbReference type="ARBA" id="ARBA00023247"/>
    </source>
</evidence>
<evidence type="ECO:0000256" key="60">
    <source>
        <dbReference type="ARBA" id="ARBA00045131"/>
    </source>
</evidence>
<organism evidence="72 73">
    <name type="scientific">enterovirus K2</name>
    <dbReference type="NCBI Taxonomy" id="2849475"/>
    <lineage>
        <taxon>Viruses</taxon>
        <taxon>Riboviria</taxon>
        <taxon>Orthornavirae</taxon>
        <taxon>Pisuviricota</taxon>
        <taxon>Pisoniviricetes</taxon>
        <taxon>Picornavirales</taxon>
        <taxon>Picornaviridae</taxon>
        <taxon>Ensavirinae</taxon>
        <taxon>Enterovirus</taxon>
        <taxon>Enterovirus krodeni</taxon>
        <taxon>Enterovirus K</taxon>
    </lineage>
</organism>
<keyword evidence="32" id="KW-0863">Zinc-finger</keyword>
<keyword evidence="47" id="KW-1182">Viral ion channel</keyword>
<evidence type="ECO:0000256" key="61">
    <source>
        <dbReference type="ARBA" id="ARBA00045311"/>
    </source>
</evidence>
<dbReference type="GO" id="GO:0015267">
    <property type="term" value="F:channel activity"/>
    <property type="evidence" value="ECO:0007669"/>
    <property type="project" value="UniProtKB-KW"/>
</dbReference>
<keyword evidence="54" id="KW-1172">Pore-mediated penetration of viral genome into host cell</keyword>
<dbReference type="CDD" id="cd00205">
    <property type="entry name" value="rhv_like"/>
    <property type="match status" value="3"/>
</dbReference>
<dbReference type="Pfam" id="PF01552">
    <property type="entry name" value="Pico_P2B"/>
    <property type="match status" value="1"/>
</dbReference>
<dbReference type="Pfam" id="PF00947">
    <property type="entry name" value="Pico_P2A"/>
    <property type="match status" value="2"/>
</dbReference>
<comment type="subunit">
    <text evidence="65">Homohexamer; forms a hexameric ring structure with 6-fold symmetry characteristic of AAA+ ATPases. Interacts (via N-terminus) with host RTN3 (via reticulon domain); this interaction is important for viral replication. Interacts with capsid protein VP3; this interaction may be important for virion morphogenesis.</text>
</comment>
<keyword evidence="15" id="KW-1036">Host cytoplasmic vesicle</keyword>
<comment type="subunit">
    <text evidence="10">Interacts with protein 3CD.</text>
</comment>
<dbReference type="GO" id="GO:0042025">
    <property type="term" value="C:host cell nucleus"/>
    <property type="evidence" value="ECO:0007669"/>
    <property type="project" value="UniProtKB-SubCell"/>
</dbReference>
<dbReference type="InterPro" id="IPR044067">
    <property type="entry name" value="PCV_3C_PRO"/>
</dbReference>
<dbReference type="Gene3D" id="4.10.880.10">
    <property type="entry name" value="Poliovirus 3D polymerase Domain 1 (Nucleotidyltransferase)"/>
    <property type="match status" value="2"/>
</dbReference>
<evidence type="ECO:0000256" key="34">
    <source>
        <dbReference type="ARBA" id="ARBA00022804"/>
    </source>
</evidence>
<dbReference type="InterPro" id="IPR000605">
    <property type="entry name" value="Helicase_SF3_ssDNA/RNA_vir"/>
</dbReference>
<evidence type="ECO:0000256" key="35">
    <source>
        <dbReference type="ARBA" id="ARBA00022806"/>
    </source>
</evidence>
<dbReference type="GO" id="GO:0003723">
    <property type="term" value="F:RNA binding"/>
    <property type="evidence" value="ECO:0007669"/>
    <property type="project" value="UniProtKB-KW"/>
</dbReference>
<evidence type="ECO:0000259" key="69">
    <source>
        <dbReference type="PROSITE" id="PS50507"/>
    </source>
</evidence>
<dbReference type="Gene3D" id="2.60.120.20">
    <property type="match status" value="3"/>
</dbReference>
<evidence type="ECO:0000256" key="41">
    <source>
        <dbReference type="ARBA" id="ARBA00022844"/>
    </source>
</evidence>
<evidence type="ECO:0000256" key="44">
    <source>
        <dbReference type="ARBA" id="ARBA00022890"/>
    </source>
</evidence>
<evidence type="ECO:0000256" key="13">
    <source>
        <dbReference type="ARBA" id="ARBA00022482"/>
    </source>
</evidence>
<proteinExistence type="inferred from homology"/>
<evidence type="ECO:0000256" key="18">
    <source>
        <dbReference type="ARBA" id="ARBA00022557"/>
    </source>
</evidence>
<reference evidence="72 73" key="1">
    <citation type="journal article" date="2016" name="Sci. Rep.">
        <title>Distribution and characteristics of rodent picornaviruses in China.</title>
        <authorList>
            <person name="Du J."/>
            <person name="Lu L."/>
            <person name="Liu F."/>
            <person name="Su H."/>
            <person name="Dong J."/>
            <person name="Sun L."/>
            <person name="Zhu Y."/>
            <person name="Ren X."/>
            <person name="Yang F."/>
            <person name="Guo F."/>
            <person name="Liu Q."/>
            <person name="Wu Z."/>
            <person name="Jin Q."/>
        </authorList>
    </citation>
    <scope>NUCLEOTIDE SEQUENCE [LARGE SCALE GENOMIC DNA]</scope>
    <source>
        <strain evidence="72">Rodent/Mc/PicoV/Tibet2015</strain>
    </source>
</reference>
<keyword evidence="19" id="KW-0167">Capsid protein</keyword>
<keyword evidence="45" id="KW-0693">Viral RNA replication</keyword>
<evidence type="ECO:0000256" key="39">
    <source>
        <dbReference type="ARBA" id="ARBA00022840"/>
    </source>
</evidence>
<dbReference type="GO" id="GO:0019062">
    <property type="term" value="P:virion attachment to host cell"/>
    <property type="evidence" value="ECO:0007669"/>
    <property type="project" value="UniProtKB-KW"/>
</dbReference>
<dbReference type="GO" id="GO:0005524">
    <property type="term" value="F:ATP binding"/>
    <property type="evidence" value="ECO:0007669"/>
    <property type="project" value="UniProtKB-KW"/>
</dbReference>
<keyword evidence="21" id="KW-0945">Host-virus interaction</keyword>
<dbReference type="Pfam" id="PF08727">
    <property type="entry name" value="P3A"/>
    <property type="match status" value="1"/>
</dbReference>
<evidence type="ECO:0000256" key="22">
    <source>
        <dbReference type="ARBA" id="ARBA00022595"/>
    </source>
</evidence>
<comment type="function">
    <text evidence="67">Acts as a primer for viral RNA replication and remains covalently bound to viral genomic RNA. VPg is uridylylated prior to priming replication into VPg-pUpU. The oriI viral genomic sequence may act as a template for this. The VPg-pUpU is then used as primer on the genomic RNA poly(A) by the RNA-dependent RNA polymerase to replicate the viral genome. During genome replication, the VPg-RNA linkage is removed by the host TDP2, thereby accelerating replication. During the late stage of the replication cycle, host TDP2 is excluded from sites of viral RNA synthesis and encapsidation, allowing for the generation of progeny virions.</text>
</comment>
<keyword evidence="30" id="KW-0677">Repeat</keyword>
<evidence type="ECO:0000256" key="66">
    <source>
        <dbReference type="ARBA" id="ARBA00047631"/>
    </source>
</evidence>
<comment type="subcellular location">
    <subcellularLocation>
        <location evidence="5">Host cytoplasmic vesicle membrane</location>
        <topology evidence="5">Peripheral membrane protein</topology>
        <orientation evidence="5">Cytoplasmic side</orientation>
    </subcellularLocation>
    <subcellularLocation>
        <location evidence="4">Host nucleus</location>
    </subcellularLocation>
    <subcellularLocation>
        <location evidence="6">Virion</location>
    </subcellularLocation>
</comment>
<keyword evidence="51" id="KW-1099">Inhibition of host mRNA nuclear export by virus</keyword>
<dbReference type="PROSITE" id="PS51218">
    <property type="entry name" value="SF3_HELICASE_2"/>
    <property type="match status" value="1"/>
</dbReference>
<comment type="cofactor">
    <cofactor evidence="1">
        <name>Mg(2+)</name>
        <dbReference type="ChEBI" id="CHEBI:18420"/>
    </cofactor>
</comment>
<keyword evidence="38" id="KW-0862">Zinc</keyword>
<evidence type="ECO:0000256" key="26">
    <source>
        <dbReference type="ARBA" id="ARBA00022695"/>
    </source>
</evidence>
<evidence type="ECO:0000256" key="48">
    <source>
        <dbReference type="ARBA" id="ARBA00023050"/>
    </source>
</evidence>
<keyword evidence="40" id="KW-0460">Magnesium</keyword>
<dbReference type="GO" id="GO:0075509">
    <property type="term" value="P:endocytosis involved in viral entry into host cell"/>
    <property type="evidence" value="ECO:0007669"/>
    <property type="project" value="UniProtKB-KW"/>
</dbReference>
<evidence type="ECO:0000256" key="59">
    <source>
        <dbReference type="ARBA" id="ARBA00024513"/>
    </source>
</evidence>
<dbReference type="SMR" id="A0A1I9WAM4"/>
<evidence type="ECO:0000256" key="68">
    <source>
        <dbReference type="SAM" id="MobiDB-lite"/>
    </source>
</evidence>
<dbReference type="InterPro" id="IPR001205">
    <property type="entry name" value="RNA-dir_pol_C"/>
</dbReference>
<evidence type="ECO:0000256" key="23">
    <source>
        <dbReference type="ARBA" id="ARBA00022632"/>
    </source>
</evidence>
<evidence type="ECO:0000256" key="47">
    <source>
        <dbReference type="ARBA" id="ARBA00023039"/>
    </source>
</evidence>
<keyword evidence="28" id="KW-0519">Myristate</keyword>
<dbReference type="PRINTS" id="PR00918">
    <property type="entry name" value="CALICVIRUSNS"/>
</dbReference>
<evidence type="ECO:0000256" key="40">
    <source>
        <dbReference type="ARBA" id="ARBA00022842"/>
    </source>
</evidence>
<keyword evidence="12" id="KW-0813">Transport</keyword>
<feature type="region of interest" description="Disordered" evidence="68">
    <location>
        <begin position="1"/>
        <end position="20"/>
    </location>
</feature>
<evidence type="ECO:0000256" key="62">
    <source>
        <dbReference type="ARBA" id="ARBA00045482"/>
    </source>
</evidence>
<comment type="function">
    <text evidence="61">Lies on the inner surface of the capsid shell. After binding to the host receptor, the capsid undergoes conformational changes. Capsid protein VP4 is released, Capsid protein VP1 N-terminus is externalized, and together, they shape a pore in the host membrane through which the viral genome is translocated into the host cell cytoplasm.</text>
</comment>
<dbReference type="Pfam" id="PF00680">
    <property type="entry name" value="RdRP_1"/>
    <property type="match status" value="1"/>
</dbReference>
<dbReference type="InterPro" id="IPR033703">
    <property type="entry name" value="Rhv-like"/>
</dbReference>
<keyword evidence="27" id="KW-1143">T=pseudo3 icosahedral capsid protein</keyword>
<comment type="subunit">
    <text evidence="9">Interacts with capsid protein VP1 and capsid protein VP3 to form heterotrimeric protomers.</text>
</comment>
<sequence length="2335" mass="259728">MGNQISSSVANNNTDQSQSVKAGGNVTYATYNVYGDTYAQSSTAAKFDQDPKPFTDSAVDMSKVALASPTVEECGYSDRLMQMTLGNSTITTQESAHVICAYKRWPTRLSPSEATAIDMPTYPDVAVNRFYTLASEDWTKTSKGWFWRFPGCLKDVGLFGQNMAYHFLQRSGFAVHVQCNASRFHQGMLLVVWIPEFEFLSSNISGADDSGIFDDEAIEAMREWYPWQQLTLFPHQFVNLRTNNCATIIVPYINSVPMDNGLTHNNGALLILPIVDLDYSTGASPAVGVTLTVAPMEAEYNGLRFAITQGIRVRNLPGSGQFLTTENASAPPIFPRFDESQVIDIPGEVENLLDVAKIPTFFSPKIYDRKALSLSTSNEAGSTVYFGQLQLDHLTEGSTQPIRQSYLGLLARFYSQWSGSIRISFVFTGSAMTTGKLLLCYTPPGGRRPETRAEGMLGTHIIWDFGLQSSVDMVIPWISATQYRIADSQRQSSDLFCSSGWLTIFMQTRMIVPPDVPTTAYIVGFVSACDDFALRLPMDYVQLQGPVKVSKNGVSAGAVAAGPSGTTTSPQSATSGELVTTEAPALNAVESGSGDDTQPAQVMETRAVTCVKGVFETSVENFLARSSLAAVLTFTHQLESDGSIGTAKGYTTWPVSVLSDSNWDLKRKLRMFTYARFSLEMTVLITTSGQQEYENLRFQTMYCPPGSRLPNSQDSTRWQSATSPSIFTSMSDPPATVSVPFLSAGGAYNMFYDGYSDFSSSSAVYGEYPLNEIGALAVRVINRPNNVPVNVEVRIYIKPKHVRVWIPRPISNSMTTAGGPHSWFGDKQGFVAGNKYYVNYHLVPPHMLKHATKIDKFHDLCIFEVKEQDARPEVQIPRCTCCKGWYYSNLTRRIQHAYISPPRMQHFEASQWYPHHFQEVHLAEGPGQEGDCGNVLYCRHGPIGMVTGAARGIVAFIPLRIWAGAFLREHMAVIKYALDNDICTVDGTDVWKGMKGEWKVFRNLDERSFKTHGKTRGIAIGAVQLIPAHTHQGERVLAHHGSREVLVVEGRPGCHALTPAVCDCHSGIYYSHKTTRIHHVQLSPPGLYKFRTPEGERYRSSVMVGCGPAQPGDCGQPIFCGHGVFGMLIGGDEALGTVAFADVRDLMARYVAREQGLTDWISALGQSFGVGFVTEVKSAISGMGDAIMGILPSWMTVLELVIQVVAALGICIKHPEPGTVLAVLALLGCSHTAPFTWLKQRVCGMLGVRWVPKQGDSWLKKFTESVNAFKGLEWVVQKLGKFVEWMKTKILPECKEKQEFLERLQKLPALKAQIDQLAVKGSHAAADKVQRLYTNIMYYKKYCDKYAPLYAAESKMVRECERILNQRQIFSRETRPEPVAIVIRGTPGCGKSLASTLIGRALAKHAKSDVYSLPPDPKHFDGYEGQRVCLMDDVGQNPDGEDLKYFCQMVSTTQFHPPMADLADKGITFDAEYVICTTNLETFNPPTISEPLALARRFYLDLKMCVKEGFSISGRLNGSKACRKCDHCDPKNFTCCNPLICGKAVSLKHGNCLFTIDEIVSAMIRENNNRKQVTDMLAAVLQGSDWFDDCECEISLDKPAPECIQDLLSATRSEEVREYCKSKGWIVEERVSKERIVRETMLASSIIQSCAAVIALCSAIYVCFKLYYTIQGPYTGMPQPKKQVPTLREVTIQGPNLDFAVSLLGRNMAILQSEYGEYSCLGICDKLLAIPSHAFGTSMRLNGLPLQYEDAWSIRGEQAKCEITVLKLKRNEKFRDIRAYIPDDIGEWSDCCVVLNTTQYPRMFLPVGNVTPTQNILLSGVETQNILYYNYPTKSGQCGGVVCKTGKVIGMHIGGNGAQGFAAALLKKYFTTEQGQVEVVEKSKVRLHMPAKTVLQPSVFHNVFPGEKEPAVLHPGDKRLEVEFREALFSKYSGNVDVKYERDEFMKRAVDHYAAQLKTLDIEGGDLTTEEALFGYEGLDALDLQTSAGYPFVTLGIKKKDFIKSTDKEGSARRMEQMIDKYGLELPFVTYVKDELRSKEKVRKGKSRLIEASSLNDSVAMRRCFGKLYSTFHQNPGTVTGSAVGCDPDVFWSKVPCMMEEHLLCFDYTAFDASLSPCWFEALKDLLSQIGFERGKGFIDYMCHSVHLMGADRYVVNGGMPSGCSGTSIFNSMINNIIMRTLILRTYKGIDLDEFKMIAYGDDVIASYTFPLDAAKIAETGKTYGLTITPADKGKEFAKVDWGNVTFLKRYFRADEKYPFLVHPVMPMKEIHESIRWTKDPTKTQEHVRSLCELAWHNGEDVYNKFCDTIRTVPVGTKLYLPAYSTLYQKWVEKF</sequence>
<keyword evidence="25" id="KW-0808">Transferase</keyword>
<dbReference type="InterPro" id="IPR043504">
    <property type="entry name" value="Peptidase_S1_PA_chymotrypsin"/>
</dbReference>
<dbReference type="Pfam" id="PF00548">
    <property type="entry name" value="Peptidase_C3"/>
    <property type="match status" value="1"/>
</dbReference>
<keyword evidence="42" id="KW-1043">Host membrane</keyword>
<dbReference type="GO" id="GO:0044162">
    <property type="term" value="C:host cell cytoplasmic vesicle membrane"/>
    <property type="evidence" value="ECO:0007669"/>
    <property type="project" value="UniProtKB-SubCell"/>
</dbReference>
<evidence type="ECO:0000256" key="8">
    <source>
        <dbReference type="ARBA" id="ARBA00011124"/>
    </source>
</evidence>
<feature type="domain" description="RdRp catalytic" evidence="69">
    <location>
        <begin position="2101"/>
        <end position="2216"/>
    </location>
</feature>
<evidence type="ECO:0000256" key="21">
    <source>
        <dbReference type="ARBA" id="ARBA00022581"/>
    </source>
</evidence>
<keyword evidence="33" id="KW-0378">Hydrolase</keyword>
<evidence type="ECO:0000256" key="7">
    <source>
        <dbReference type="ARBA" id="ARBA00008303"/>
    </source>
</evidence>
<evidence type="ECO:0000256" key="55">
    <source>
        <dbReference type="ARBA" id="ARBA00023280"/>
    </source>
</evidence>
<evidence type="ECO:0000256" key="20">
    <source>
        <dbReference type="ARBA" id="ARBA00022562"/>
    </source>
</evidence>
<keyword evidence="58" id="KW-0407">Ion channel</keyword>
<dbReference type="GO" id="GO:0044694">
    <property type="term" value="P:symbiont genome entry into host cell via pore formation in plasma membrane"/>
    <property type="evidence" value="ECO:0007669"/>
    <property type="project" value="UniProtKB-KW"/>
</dbReference>
<dbReference type="InterPro" id="IPR009003">
    <property type="entry name" value="Peptidase_S1_PA"/>
</dbReference>
<evidence type="ECO:0000256" key="49">
    <source>
        <dbReference type="ARBA" id="ARBA00023065"/>
    </source>
</evidence>
<dbReference type="SUPFAM" id="SSF52540">
    <property type="entry name" value="P-loop containing nucleoside triphosphate hydrolases"/>
    <property type="match status" value="1"/>
</dbReference>
<dbReference type="InterPro" id="IPR043502">
    <property type="entry name" value="DNA/RNA_pol_sf"/>
</dbReference>
<dbReference type="InterPro" id="IPR027417">
    <property type="entry name" value="P-loop_NTPase"/>
</dbReference>
<dbReference type="GO" id="GO:0005198">
    <property type="term" value="F:structural molecule activity"/>
    <property type="evidence" value="ECO:0007669"/>
    <property type="project" value="InterPro"/>
</dbReference>
<dbReference type="EMBL" id="KX156159">
    <property type="protein sequence ID" value="APA29023.1"/>
    <property type="molecule type" value="Genomic_RNA"/>
</dbReference>
<feature type="domain" description="SF3 helicase" evidence="70">
    <location>
        <begin position="1360"/>
        <end position="1517"/>
    </location>
</feature>
<evidence type="ECO:0000256" key="43">
    <source>
        <dbReference type="ARBA" id="ARBA00022884"/>
    </source>
</evidence>
<keyword evidence="17" id="KW-0597">Phosphoprotein</keyword>
<dbReference type="InterPro" id="IPR000199">
    <property type="entry name" value="Peptidase_C3A/C3B_picornavir"/>
</dbReference>
<comment type="catalytic activity">
    <reaction evidence="66">
        <text>a ribonucleoside 5'-triphosphate + H2O = a ribonucleoside 5'-diphosphate + phosphate + H(+)</text>
        <dbReference type="Rhea" id="RHEA:23680"/>
        <dbReference type="ChEBI" id="CHEBI:15377"/>
        <dbReference type="ChEBI" id="CHEBI:15378"/>
        <dbReference type="ChEBI" id="CHEBI:43474"/>
        <dbReference type="ChEBI" id="CHEBI:57930"/>
        <dbReference type="ChEBI" id="CHEBI:61557"/>
        <dbReference type="EC" id="3.6.1.15"/>
    </reaction>
</comment>
<keyword evidence="26" id="KW-0548">Nucleotidyltransferase</keyword>
<comment type="subunit">
    <text evidence="8">Interacts with RNA-directed RNA polymerase.</text>
</comment>
<evidence type="ECO:0000256" key="27">
    <source>
        <dbReference type="ARBA" id="ARBA00022706"/>
    </source>
</evidence>
<keyword evidence="43" id="KW-0694">RNA-binding</keyword>
<dbReference type="SUPFAM" id="SSF56672">
    <property type="entry name" value="DNA/RNA polymerases"/>
    <property type="match status" value="1"/>
</dbReference>
<keyword evidence="36" id="KW-0788">Thiol protease</keyword>
<keyword evidence="18" id="KW-1192">Host mRNA suppression by virus</keyword>
<evidence type="ECO:0000256" key="25">
    <source>
        <dbReference type="ARBA" id="ARBA00022679"/>
    </source>
</evidence>
<keyword evidence="48" id="KW-1072">Activation of host autophagy by virus</keyword>
<dbReference type="Pfam" id="PF22663">
    <property type="entry name" value="Rhv_5"/>
    <property type="match status" value="1"/>
</dbReference>
<dbReference type="GO" id="GO:0008270">
    <property type="term" value="F:zinc ion binding"/>
    <property type="evidence" value="ECO:0007669"/>
    <property type="project" value="UniProtKB-KW"/>
</dbReference>
<evidence type="ECO:0000256" key="2">
    <source>
        <dbReference type="ARBA" id="ARBA00002372"/>
    </source>
</evidence>
<name>A0A1I9WAM4_9ENTO</name>
<evidence type="ECO:0000256" key="36">
    <source>
        <dbReference type="ARBA" id="ARBA00022807"/>
    </source>
</evidence>
<dbReference type="SUPFAM" id="SSF89043">
    <property type="entry name" value="Soluble domain of poliovirus core protein 3a"/>
    <property type="match status" value="1"/>
</dbReference>
<dbReference type="GO" id="GO:0034220">
    <property type="term" value="P:monoatomic ion transmembrane transport"/>
    <property type="evidence" value="ECO:0007669"/>
    <property type="project" value="UniProtKB-KW"/>
</dbReference>
<evidence type="ECO:0000256" key="65">
    <source>
        <dbReference type="ARBA" id="ARBA00046779"/>
    </source>
</evidence>
<evidence type="ECO:0000256" key="10">
    <source>
        <dbReference type="ARBA" id="ARBA00011647"/>
    </source>
</evidence>
<comment type="similarity">
    <text evidence="7">Belongs to the picornaviruses polyprotein family.</text>
</comment>
<dbReference type="GO" id="GO:0039694">
    <property type="term" value="P:viral RNA genome replication"/>
    <property type="evidence" value="ECO:0007669"/>
    <property type="project" value="InterPro"/>
</dbReference>
<dbReference type="InterPro" id="IPR007094">
    <property type="entry name" value="RNA-dir_pol_PSvirus"/>
</dbReference>
<evidence type="ECO:0000256" key="37">
    <source>
        <dbReference type="ARBA" id="ARBA00022809"/>
    </source>
</evidence>
<comment type="function">
    <text evidence="2">Induces and associates with structural rearrangements of intracellular membranes. Displays RNA-binding, nucleotide binding and NTPase activities. May play a role in virion morphogenesis and viral RNA encapsidation by interacting with the capsid protein VP3.</text>
</comment>
<keyword evidence="55" id="KW-0899">Viral immunoevasion</keyword>
<comment type="function">
    <text evidence="3">Localizes the viral replication complex to the surface of membranous vesicles. Together with protein 3CD binds the Cis-Active RNA Element (CRE) which is involved in RNA synthesis initiation. Acts as a cofactor to stimulate the activity of 3D polymerase, maybe through a nucleid acid chaperone activity.</text>
</comment>
<dbReference type="InterPro" id="IPR001676">
    <property type="entry name" value="Picornavirus_capsid"/>
</dbReference>
<keyword evidence="22" id="KW-1162">Viral penetration into host cytoplasm</keyword>
<keyword evidence="14" id="KW-0696">RNA-directed RNA polymerase</keyword>
<keyword evidence="52" id="KW-1035">Host cytoplasm</keyword>
<keyword evidence="24" id="KW-0645">Protease</keyword>
<evidence type="ECO:0000256" key="51">
    <source>
        <dbReference type="ARBA" id="ARBA00023197"/>
    </source>
</evidence>
<keyword evidence="20" id="KW-1048">Host nucleus</keyword>
<reference evidence="72 73" key="2">
    <citation type="journal article" date="2018" name="Microbiome">
        <title>Comparative analysis of rodent and small mammal viromes to better understand the wildlife origin of emerging infectious diseases.</title>
        <authorList>
            <person name="Wu Z."/>
            <person name="Lu L."/>
            <person name="Du J."/>
            <person name="Yang L."/>
            <person name="Ren X."/>
            <person name="Liu B."/>
            <person name="Jiang J."/>
            <person name="Yang J."/>
            <person name="Dong J."/>
            <person name="Sun L."/>
            <person name="Zhu Y."/>
            <person name="Li Y."/>
            <person name="Zheng D."/>
            <person name="Zhang C."/>
            <person name="Su H."/>
            <person name="Zheng Y."/>
            <person name="Zhou H."/>
            <person name="Zhu G."/>
            <person name="Li H."/>
            <person name="Chmura A."/>
            <person name="Yang F."/>
            <person name="Daszak P."/>
            <person name="Wang J."/>
            <person name="Liu Q."/>
            <person name="Jin Q."/>
        </authorList>
    </citation>
    <scope>NUCLEOTIDE SEQUENCE [LARGE SCALE GENOMIC DNA]</scope>
    <source>
        <strain evidence="72">Rodent/Mc/PicoV/Tibet2015</strain>
    </source>
</reference>
<keyword evidence="41" id="KW-0946">Virion</keyword>
<feature type="domain" description="Peptidase C3" evidence="71">
    <location>
        <begin position="1694"/>
        <end position="1870"/>
    </location>
</feature>
<keyword evidence="34" id="KW-1161">Viral attachment to host cell</keyword>
<evidence type="ECO:0000256" key="50">
    <source>
        <dbReference type="ARBA" id="ARBA00023136"/>
    </source>
</evidence>
<dbReference type="Gene3D" id="1.20.960.20">
    <property type="match status" value="1"/>
</dbReference>
<evidence type="ECO:0000256" key="4">
    <source>
        <dbReference type="ARBA" id="ARBA00004147"/>
    </source>
</evidence>
<evidence type="ECO:0000256" key="19">
    <source>
        <dbReference type="ARBA" id="ARBA00022561"/>
    </source>
</evidence>
<evidence type="ECO:0000256" key="29">
    <source>
        <dbReference type="ARBA" id="ARBA00022723"/>
    </source>
</evidence>
<evidence type="ECO:0000256" key="57">
    <source>
        <dbReference type="ARBA" id="ARBA00023296"/>
    </source>
</evidence>
<keyword evidence="53" id="KW-1262">Eukaryotic host gene expression shutoff by virus</keyword>
<dbReference type="GO" id="GO:0039520">
    <property type="term" value="P:symbiont-mediated activation of host autophagy"/>
    <property type="evidence" value="ECO:0007669"/>
    <property type="project" value="UniProtKB-KW"/>
</dbReference>
<dbReference type="InterPro" id="IPR002527">
    <property type="entry name" value="Pico_P2B"/>
</dbReference>
<dbReference type="Pfam" id="PF00910">
    <property type="entry name" value="RNA_helicase"/>
    <property type="match status" value="1"/>
</dbReference>
<evidence type="ECO:0000256" key="24">
    <source>
        <dbReference type="ARBA" id="ARBA00022670"/>
    </source>
</evidence>
<evidence type="ECO:0000256" key="17">
    <source>
        <dbReference type="ARBA" id="ARBA00022553"/>
    </source>
</evidence>
<keyword evidence="56" id="KW-0449">Lipoprotein</keyword>
<evidence type="ECO:0000259" key="70">
    <source>
        <dbReference type="PROSITE" id="PS51218"/>
    </source>
</evidence>
<evidence type="ECO:0000256" key="30">
    <source>
        <dbReference type="ARBA" id="ARBA00022737"/>
    </source>
</evidence>
<comment type="catalytic activity">
    <reaction evidence="59">
        <text>Selective cleavage of Tyr-|-Gly bond in the picornavirus polyprotein.</text>
        <dbReference type="EC" id="3.4.22.29"/>
    </reaction>
</comment>
<evidence type="ECO:0000313" key="72">
    <source>
        <dbReference type="EMBL" id="APA29023.1"/>
    </source>
</evidence>
<dbReference type="GO" id="GO:0003968">
    <property type="term" value="F:RNA-directed RNA polymerase activity"/>
    <property type="evidence" value="ECO:0007669"/>
    <property type="project" value="UniProtKB-KW"/>
</dbReference>
<dbReference type="InterPro" id="IPR000081">
    <property type="entry name" value="Peptidase_C3"/>
</dbReference>
<evidence type="ECO:0000256" key="52">
    <source>
        <dbReference type="ARBA" id="ARBA00023200"/>
    </source>
</evidence>
<dbReference type="GO" id="GO:0039522">
    <property type="term" value="P:symbiont-mediated suppression of host mRNA export from nucleus"/>
    <property type="evidence" value="ECO:0007669"/>
    <property type="project" value="UniProtKB-KW"/>
</dbReference>
<evidence type="ECO:0000313" key="73">
    <source>
        <dbReference type="Proteomes" id="UP000325497"/>
    </source>
</evidence>
<evidence type="ECO:0000256" key="56">
    <source>
        <dbReference type="ARBA" id="ARBA00023288"/>
    </source>
</evidence>
<evidence type="ECO:0000256" key="11">
    <source>
        <dbReference type="ARBA" id="ARBA00020107"/>
    </source>
</evidence>
<dbReference type="InterPro" id="IPR029053">
    <property type="entry name" value="Viral_coat"/>
</dbReference>
<keyword evidence="46" id="KW-1190">Host gene expression shutoff by virus</keyword>
<evidence type="ECO:0000256" key="33">
    <source>
        <dbReference type="ARBA" id="ARBA00022801"/>
    </source>
</evidence>
<protein>
    <recommendedName>
        <fullName evidence="11">Genome polyprotein</fullName>
    </recommendedName>
</protein>
<dbReference type="Gene3D" id="2.40.10.10">
    <property type="entry name" value="Trypsin-like serine proteases"/>
    <property type="match status" value="4"/>
</dbReference>
<dbReference type="InterPro" id="IPR004004">
    <property type="entry name" value="Helic/Pol/Pept_Calicivir-typ"/>
</dbReference>
<dbReference type="GO" id="GO:0017111">
    <property type="term" value="F:ribonucleoside triphosphate phosphatase activity"/>
    <property type="evidence" value="ECO:0007669"/>
    <property type="project" value="UniProtKB-EC"/>
</dbReference>
<dbReference type="GO" id="GO:0052170">
    <property type="term" value="P:symbiont-mediated suppression of host innate immune response"/>
    <property type="evidence" value="ECO:0007669"/>
    <property type="project" value="UniProtKB-KW"/>
</dbReference>
<dbReference type="SUPFAM" id="SSF50494">
    <property type="entry name" value="Trypsin-like serine proteases"/>
    <property type="match status" value="3"/>
</dbReference>
<dbReference type="GO" id="GO:0003724">
    <property type="term" value="F:RNA helicase activity"/>
    <property type="evidence" value="ECO:0007669"/>
    <property type="project" value="InterPro"/>
</dbReference>
<dbReference type="GO" id="GO:0006351">
    <property type="term" value="P:DNA-templated transcription"/>
    <property type="evidence" value="ECO:0007669"/>
    <property type="project" value="InterPro"/>
</dbReference>
<dbReference type="Gene3D" id="3.30.70.270">
    <property type="match status" value="1"/>
</dbReference>
<comment type="function">
    <text evidence="63">Component of immature procapsids, which is cleaved into capsid proteins VP4 and VP2 after maturation. Allows the capsid to remain inactive before the maturation step.</text>
</comment>
<evidence type="ECO:0000256" key="58">
    <source>
        <dbReference type="ARBA" id="ARBA00023303"/>
    </source>
</evidence>
<keyword evidence="49" id="KW-0406">Ion transport</keyword>
<evidence type="ECO:0000256" key="45">
    <source>
        <dbReference type="ARBA" id="ARBA00022953"/>
    </source>
</evidence>
<dbReference type="PROSITE" id="PS51874">
    <property type="entry name" value="PCV_3C_PRO"/>
    <property type="match status" value="1"/>
</dbReference>
<dbReference type="Pfam" id="PF00073">
    <property type="entry name" value="Rhv"/>
    <property type="match status" value="2"/>
</dbReference>
<evidence type="ECO:0000256" key="38">
    <source>
        <dbReference type="ARBA" id="ARBA00022833"/>
    </source>
</evidence>
<accession>A0A1I9WAM4</accession>
<dbReference type="GO" id="GO:0006508">
    <property type="term" value="P:proteolysis"/>
    <property type="evidence" value="ECO:0007669"/>
    <property type="project" value="UniProtKB-KW"/>
</dbReference>
<dbReference type="PROSITE" id="PS50507">
    <property type="entry name" value="RDRP_SSRNA_POS"/>
    <property type="match status" value="1"/>
</dbReference>
<evidence type="ECO:0000256" key="42">
    <source>
        <dbReference type="ARBA" id="ARBA00022870"/>
    </source>
</evidence>
<dbReference type="Gene3D" id="6.10.20.20">
    <property type="entry name" value="Poliovirus 3A protein-like"/>
    <property type="match status" value="1"/>
</dbReference>
<comment type="subunit">
    <text evidence="64">Homodimer. Interacts with host GBF1. Interacts (via GOLD domain) with host ACBD3 (via GOLD domain); this interaction allows the formation of a viral protein 3A/ACBD3 heterotetramer with a 2:2 stoichiometry, which will stimulate the recruitment of host PI4KB in order to synthesize PI4P at the viral RNA replication sites.</text>
</comment>
<keyword evidence="37" id="KW-1193">Eukaryotic host translation shutoff by virus</keyword>
<evidence type="ECO:0000256" key="54">
    <source>
        <dbReference type="ARBA" id="ARBA00023255"/>
    </source>
</evidence>
<dbReference type="InterPro" id="IPR036203">
    <property type="entry name" value="P3A_soluble_dom"/>
</dbReference>
<dbReference type="InterPro" id="IPR014838">
    <property type="entry name" value="P3A"/>
</dbReference>
<keyword evidence="23" id="KW-1090">Inhibition of host innate immune response by virus</keyword>
<dbReference type="InterPro" id="IPR014759">
    <property type="entry name" value="Helicase_SF3_ssRNA_vir"/>
</dbReference>
<evidence type="ECO:0000256" key="67">
    <source>
        <dbReference type="ARBA" id="ARBA00054285"/>
    </source>
</evidence>
<dbReference type="SUPFAM" id="SSF88633">
    <property type="entry name" value="Positive stranded ssRNA viruses"/>
    <property type="match status" value="2"/>
</dbReference>
<evidence type="ECO:0000256" key="64">
    <source>
        <dbReference type="ARBA" id="ARBA00046425"/>
    </source>
</evidence>
<keyword evidence="16" id="KW-0191">Covalent protein-RNA linkage</keyword>
<keyword evidence="29" id="KW-0479">Metal-binding</keyword>
<evidence type="ECO:0000256" key="14">
    <source>
        <dbReference type="ARBA" id="ARBA00022484"/>
    </source>
</evidence>
<comment type="function">
    <text evidence="60">Forms an icosahedral capsid of pseudo T=3 symmetry with capsid proteins VP2 and VP3. The capsid is 300 Angstroms in diameter, composed of 60 copies of each capsid protein and enclosing the viral positive strand RNA genome.</text>
</comment>
<keyword evidence="39" id="KW-0067">ATP-binding</keyword>
<evidence type="ECO:0000256" key="31">
    <source>
        <dbReference type="ARBA" id="ARBA00022741"/>
    </source>
</evidence>
<keyword evidence="31" id="KW-0547">Nucleotide-binding</keyword>
<dbReference type="GO" id="GO:0004197">
    <property type="term" value="F:cysteine-type endopeptidase activity"/>
    <property type="evidence" value="ECO:0007669"/>
    <property type="project" value="InterPro"/>
</dbReference>
<keyword evidence="13" id="KW-1113">Inhibition of host RLR pathway by virus</keyword>
<dbReference type="InterPro" id="IPR059138">
    <property type="entry name" value="Pico_VP1"/>
</dbReference>